<comment type="caution">
    <text evidence="2">The sequence shown here is derived from an EMBL/GenBank/DDBJ whole genome shotgun (WGS) entry which is preliminary data.</text>
</comment>
<keyword evidence="1" id="KW-0812">Transmembrane</keyword>
<reference evidence="2 3" key="1">
    <citation type="submission" date="2016-03" db="EMBL/GenBank/DDBJ databases">
        <title>Comparative genomics of the ectomycorrhizal sister species Rhizopogon vinicolor and Rhizopogon vesiculosus (Basidiomycota: Boletales) reveals a divergence of the mating type B locus.</title>
        <authorList>
            <person name="Mujic A.B."/>
            <person name="Kuo A."/>
            <person name="Tritt A."/>
            <person name="Lipzen A."/>
            <person name="Chen C."/>
            <person name="Johnson J."/>
            <person name="Sharma A."/>
            <person name="Barry K."/>
            <person name="Grigoriev I.V."/>
            <person name="Spatafora J.W."/>
        </authorList>
    </citation>
    <scope>NUCLEOTIDE SEQUENCE [LARGE SCALE GENOMIC DNA]</scope>
    <source>
        <strain evidence="2 3">AM-OR11-056</strain>
    </source>
</reference>
<keyword evidence="1" id="KW-1133">Transmembrane helix</keyword>
<evidence type="ECO:0000313" key="3">
    <source>
        <dbReference type="Proteomes" id="UP000183567"/>
    </source>
</evidence>
<evidence type="ECO:0000313" key="2">
    <source>
        <dbReference type="EMBL" id="OJA11074.1"/>
    </source>
</evidence>
<gene>
    <name evidence="2" type="ORF">AZE42_12426</name>
</gene>
<keyword evidence="1" id="KW-0472">Membrane</keyword>
<accession>A0A1J8QNU3</accession>
<dbReference type="Proteomes" id="UP000183567">
    <property type="component" value="Unassembled WGS sequence"/>
</dbReference>
<dbReference type="AlphaFoldDB" id="A0A1J8QNU3"/>
<feature type="transmembrane region" description="Helical" evidence="1">
    <location>
        <begin position="188"/>
        <end position="207"/>
    </location>
</feature>
<organism evidence="2 3">
    <name type="scientific">Rhizopogon vesiculosus</name>
    <dbReference type="NCBI Taxonomy" id="180088"/>
    <lineage>
        <taxon>Eukaryota</taxon>
        <taxon>Fungi</taxon>
        <taxon>Dikarya</taxon>
        <taxon>Basidiomycota</taxon>
        <taxon>Agaricomycotina</taxon>
        <taxon>Agaricomycetes</taxon>
        <taxon>Agaricomycetidae</taxon>
        <taxon>Boletales</taxon>
        <taxon>Suillineae</taxon>
        <taxon>Rhizopogonaceae</taxon>
        <taxon>Rhizopogon</taxon>
    </lineage>
</organism>
<dbReference type="STRING" id="180088.A0A1J8QNU3"/>
<proteinExistence type="predicted"/>
<feature type="transmembrane region" description="Helical" evidence="1">
    <location>
        <begin position="214"/>
        <end position="238"/>
    </location>
</feature>
<keyword evidence="3" id="KW-1185">Reference proteome</keyword>
<sequence length="305" mass="33075">MSQHPISVSMGKFTLDVSGVAGFFGGDEAVQAIQTIHLYNGRRWTGWYNAPGSFAVAKCLGPIANSRFWNALFPGPNEEPETVFGLDNQPGPKYAAFQSGTIIDKTTHVAYLVTQGSKEERSVIATTHVAYLVTQRSKEERSVIAVEGRTTQPMTLTVVQVPVTMESSAQVGPKEPPTLIVKVQDHHIWLAGIPISASLIACALCAYSRDWYCLAMIFLGIISNGLTCLVVGSASVVLKGVQPAAGTPPGDGMLVDDSSNHIVILKGEERDVNWVTKGKFRLEYLPSVWMKKSFGEEEWTSRSSG</sequence>
<evidence type="ECO:0000256" key="1">
    <source>
        <dbReference type="SAM" id="Phobius"/>
    </source>
</evidence>
<name>A0A1J8QNU3_9AGAM</name>
<dbReference type="OrthoDB" id="3067110at2759"/>
<dbReference type="EMBL" id="LVVM01005252">
    <property type="protein sequence ID" value="OJA11074.1"/>
    <property type="molecule type" value="Genomic_DNA"/>
</dbReference>
<protein>
    <submittedName>
        <fullName evidence="2">Uncharacterized protein</fullName>
    </submittedName>
</protein>